<dbReference type="PROSITE" id="PS00134">
    <property type="entry name" value="TRYPSIN_HIS"/>
    <property type="match status" value="1"/>
</dbReference>
<dbReference type="GeneID" id="108005133"/>
<dbReference type="Pfam" id="PF00089">
    <property type="entry name" value="Trypsin"/>
    <property type="match status" value="1"/>
</dbReference>
<keyword evidence="8" id="KW-1015">Disulfide bond</keyword>
<dbReference type="SMART" id="SM00020">
    <property type="entry name" value="Tryp_SPc"/>
    <property type="match status" value="1"/>
</dbReference>
<feature type="signal peptide" evidence="11">
    <location>
        <begin position="1"/>
        <end position="26"/>
    </location>
</feature>
<dbReference type="Proteomes" id="UP001652628">
    <property type="component" value="Chromosome X"/>
</dbReference>
<gene>
    <name evidence="14" type="primary">LOC108005133</name>
</gene>
<keyword evidence="6" id="KW-0720">Serine protease</keyword>
<evidence type="ECO:0000256" key="6">
    <source>
        <dbReference type="ARBA" id="ARBA00022825"/>
    </source>
</evidence>
<evidence type="ECO:0000256" key="1">
    <source>
        <dbReference type="ARBA" id="ARBA00004239"/>
    </source>
</evidence>
<feature type="chain" id="PRO_5045074152" description="trypsin" evidence="11">
    <location>
        <begin position="27"/>
        <end position="235"/>
    </location>
</feature>
<proteinExistence type="inferred from homology"/>
<evidence type="ECO:0000256" key="8">
    <source>
        <dbReference type="ARBA" id="ARBA00023157"/>
    </source>
</evidence>
<keyword evidence="7" id="KW-0865">Zymogen</keyword>
<dbReference type="InterPro" id="IPR001254">
    <property type="entry name" value="Trypsin_dom"/>
</dbReference>
<protein>
    <recommendedName>
        <fullName evidence="10">trypsin</fullName>
        <ecNumber evidence="10">3.4.21.4</ecNumber>
    </recommendedName>
</protein>
<evidence type="ECO:0000256" key="7">
    <source>
        <dbReference type="ARBA" id="ARBA00023145"/>
    </source>
</evidence>
<dbReference type="InterPro" id="IPR018114">
    <property type="entry name" value="TRYPSIN_HIS"/>
</dbReference>
<evidence type="ECO:0000256" key="9">
    <source>
        <dbReference type="ARBA" id="ARBA00036320"/>
    </source>
</evidence>
<keyword evidence="3" id="KW-0645">Protease</keyword>
<dbReference type="GO" id="GO:0004252">
    <property type="term" value="F:serine-type endopeptidase activity"/>
    <property type="evidence" value="ECO:0007669"/>
    <property type="project" value="UniProtKB-EC"/>
</dbReference>
<dbReference type="RefSeq" id="XP_016923795.3">
    <property type="nucleotide sequence ID" value="XM_017068306.4"/>
</dbReference>
<evidence type="ECO:0000256" key="5">
    <source>
        <dbReference type="ARBA" id="ARBA00022801"/>
    </source>
</evidence>
<evidence type="ECO:0000313" key="13">
    <source>
        <dbReference type="Proteomes" id="UP001652628"/>
    </source>
</evidence>
<evidence type="ECO:0000256" key="3">
    <source>
        <dbReference type="ARBA" id="ARBA00022670"/>
    </source>
</evidence>
<dbReference type="InterPro" id="IPR009003">
    <property type="entry name" value="Peptidase_S1_PA"/>
</dbReference>
<dbReference type="CDD" id="cd00190">
    <property type="entry name" value="Tryp_SPc"/>
    <property type="match status" value="1"/>
</dbReference>
<evidence type="ECO:0000256" key="11">
    <source>
        <dbReference type="SAM" id="SignalP"/>
    </source>
</evidence>
<dbReference type="InterPro" id="IPR043504">
    <property type="entry name" value="Peptidase_S1_PA_chymotrypsin"/>
</dbReference>
<comment type="similarity">
    <text evidence="2">Belongs to the peptidase S1 family.</text>
</comment>
<comment type="subcellular location">
    <subcellularLocation>
        <location evidence="1">Secreted</location>
        <location evidence="1">Extracellular space</location>
    </subcellularLocation>
</comment>
<evidence type="ECO:0000256" key="4">
    <source>
        <dbReference type="ARBA" id="ARBA00022729"/>
    </source>
</evidence>
<accession>A0AB39YXJ3</accession>
<dbReference type="SUPFAM" id="SSF50494">
    <property type="entry name" value="Trypsin-like serine proteases"/>
    <property type="match status" value="1"/>
</dbReference>
<dbReference type="PANTHER" id="PTHR24276:SF91">
    <property type="entry name" value="AT26814P-RELATED"/>
    <property type="match status" value="1"/>
</dbReference>
<dbReference type="PRINTS" id="PR00722">
    <property type="entry name" value="CHYMOTRYPSIN"/>
</dbReference>
<dbReference type="PANTHER" id="PTHR24276">
    <property type="entry name" value="POLYSERASE-RELATED"/>
    <property type="match status" value="1"/>
</dbReference>
<comment type="catalytic activity">
    <reaction evidence="9">
        <text>Preferential cleavage: Arg-|-Xaa, Lys-|-Xaa.</text>
        <dbReference type="EC" id="3.4.21.4"/>
    </reaction>
</comment>
<name>A0AB39YXJ3_DROSZ</name>
<sequence>SKVSTKLVKMLFSCFVLLLAFDFLSAGRVPQPEERIIGGSPIEIEQAPWQVSLQFQGEHLCGGSIYSKDIIITAAHCIFTLDERQLEAEDFEIRVGSALSDSGGRLIKVAAIKSHESFDMGSSTDDIAVMRLSEPLEFNNKVQSIPLAEKNPAVGSPAFLSGWGAMAEPYFMNYIYPRNLQGIWLQIYLPVFAEKLFPSRQNVIYAGKKDKYTKSKNVILASLKCSIFQENITKF</sequence>
<dbReference type="GO" id="GO:0005576">
    <property type="term" value="C:extracellular region"/>
    <property type="evidence" value="ECO:0007669"/>
    <property type="project" value="UniProtKB-SubCell"/>
</dbReference>
<feature type="domain" description="Peptidase S1" evidence="12">
    <location>
        <begin position="36"/>
        <end position="225"/>
    </location>
</feature>
<organism evidence="13 14">
    <name type="scientific">Drosophila suzukii</name>
    <name type="common">Spotted-wing drosophila fruit fly</name>
    <dbReference type="NCBI Taxonomy" id="28584"/>
    <lineage>
        <taxon>Eukaryota</taxon>
        <taxon>Metazoa</taxon>
        <taxon>Ecdysozoa</taxon>
        <taxon>Arthropoda</taxon>
        <taxon>Hexapoda</taxon>
        <taxon>Insecta</taxon>
        <taxon>Pterygota</taxon>
        <taxon>Neoptera</taxon>
        <taxon>Endopterygota</taxon>
        <taxon>Diptera</taxon>
        <taxon>Brachycera</taxon>
        <taxon>Muscomorpha</taxon>
        <taxon>Ephydroidea</taxon>
        <taxon>Drosophilidae</taxon>
        <taxon>Drosophila</taxon>
        <taxon>Sophophora</taxon>
    </lineage>
</organism>
<dbReference type="AlphaFoldDB" id="A0AB39YXJ3"/>
<dbReference type="EC" id="3.4.21.4" evidence="10"/>
<dbReference type="Gene3D" id="2.40.10.10">
    <property type="entry name" value="Trypsin-like serine proteases"/>
    <property type="match status" value="1"/>
</dbReference>
<dbReference type="GO" id="GO:0006508">
    <property type="term" value="P:proteolysis"/>
    <property type="evidence" value="ECO:0007669"/>
    <property type="project" value="UniProtKB-KW"/>
</dbReference>
<keyword evidence="5" id="KW-0378">Hydrolase</keyword>
<evidence type="ECO:0000259" key="12">
    <source>
        <dbReference type="PROSITE" id="PS50240"/>
    </source>
</evidence>
<evidence type="ECO:0000313" key="14">
    <source>
        <dbReference type="RefSeq" id="XP_016923795.3"/>
    </source>
</evidence>
<dbReference type="InterPro" id="IPR050430">
    <property type="entry name" value="Peptidase_S1"/>
</dbReference>
<feature type="non-terminal residue" evidence="14">
    <location>
        <position position="1"/>
    </location>
</feature>
<keyword evidence="4 11" id="KW-0732">Signal</keyword>
<reference evidence="14" key="1">
    <citation type="submission" date="2025-08" db="UniProtKB">
        <authorList>
            <consortium name="RefSeq"/>
        </authorList>
    </citation>
    <scope>IDENTIFICATION</scope>
</reference>
<evidence type="ECO:0000256" key="2">
    <source>
        <dbReference type="ARBA" id="ARBA00007664"/>
    </source>
</evidence>
<dbReference type="InterPro" id="IPR001314">
    <property type="entry name" value="Peptidase_S1A"/>
</dbReference>
<evidence type="ECO:0000256" key="10">
    <source>
        <dbReference type="ARBA" id="ARBA00038868"/>
    </source>
</evidence>
<dbReference type="PROSITE" id="PS50240">
    <property type="entry name" value="TRYPSIN_DOM"/>
    <property type="match status" value="1"/>
</dbReference>
<keyword evidence="13" id="KW-1185">Reference proteome</keyword>